<proteinExistence type="predicted"/>
<keyword evidence="2" id="KW-1185">Reference proteome</keyword>
<name>A0ABR9KST0_9ACTN</name>
<organism evidence="1 2">
    <name type="scientific">Nonomuraea africana</name>
    <dbReference type="NCBI Taxonomy" id="46171"/>
    <lineage>
        <taxon>Bacteria</taxon>
        <taxon>Bacillati</taxon>
        <taxon>Actinomycetota</taxon>
        <taxon>Actinomycetes</taxon>
        <taxon>Streptosporangiales</taxon>
        <taxon>Streptosporangiaceae</taxon>
        <taxon>Nonomuraea</taxon>
    </lineage>
</organism>
<gene>
    <name evidence="1" type="ORF">H4W81_007877</name>
</gene>
<reference evidence="1 2" key="1">
    <citation type="submission" date="2020-10" db="EMBL/GenBank/DDBJ databases">
        <title>Sequencing the genomes of 1000 actinobacteria strains.</title>
        <authorList>
            <person name="Klenk H.-P."/>
        </authorList>
    </citation>
    <scope>NUCLEOTIDE SEQUENCE [LARGE SCALE GENOMIC DNA]</scope>
    <source>
        <strain evidence="1 2">DSM 43748</strain>
    </source>
</reference>
<dbReference type="RefSeq" id="WP_192779369.1">
    <property type="nucleotide sequence ID" value="NZ_BAAASY010000018.1"/>
</dbReference>
<protein>
    <submittedName>
        <fullName evidence="1">Uncharacterized protein</fullName>
    </submittedName>
</protein>
<sequence length="111" mass="11971">MTPVGKRTIVTVTCADPQAWLINLVGKTGGAGACDLQKFEPGGRMELWVLPTDTPLHTGPCGRKPRCQGKRTMTSLLRPGEIEKFVAGLDPAKAPEFHVKVYADAPATQRD</sequence>
<evidence type="ECO:0000313" key="1">
    <source>
        <dbReference type="EMBL" id="MBE1565098.1"/>
    </source>
</evidence>
<dbReference type="EMBL" id="JADBEF010000001">
    <property type="protein sequence ID" value="MBE1565098.1"/>
    <property type="molecule type" value="Genomic_DNA"/>
</dbReference>
<dbReference type="Proteomes" id="UP000661607">
    <property type="component" value="Unassembled WGS sequence"/>
</dbReference>
<comment type="caution">
    <text evidence="1">The sequence shown here is derived from an EMBL/GenBank/DDBJ whole genome shotgun (WGS) entry which is preliminary data.</text>
</comment>
<evidence type="ECO:0000313" key="2">
    <source>
        <dbReference type="Proteomes" id="UP000661607"/>
    </source>
</evidence>
<accession>A0ABR9KST0</accession>